<dbReference type="InterPro" id="IPR000595">
    <property type="entry name" value="cNMP-bd_dom"/>
</dbReference>
<name>A0A1E5BJ38_9VIBR</name>
<dbReference type="InterPro" id="IPR013096">
    <property type="entry name" value="Cupin_2"/>
</dbReference>
<proteinExistence type="predicted"/>
<dbReference type="PANTHER" id="PTHR36114">
    <property type="entry name" value="16.7 KDA PROTEIN IN WHIE LOCUS"/>
    <property type="match status" value="1"/>
</dbReference>
<dbReference type="CDD" id="cd02226">
    <property type="entry name" value="cupin_YdbB-like"/>
    <property type="match status" value="1"/>
</dbReference>
<dbReference type="Proteomes" id="UP000094741">
    <property type="component" value="Unassembled WGS sequence"/>
</dbReference>
<dbReference type="InterPro" id="IPR011051">
    <property type="entry name" value="RmlC_Cupin_sf"/>
</dbReference>
<gene>
    <name evidence="2" type="ORF">A1QO_18125</name>
</gene>
<dbReference type="Gene3D" id="2.60.120.10">
    <property type="entry name" value="Jelly Rolls"/>
    <property type="match status" value="1"/>
</dbReference>
<accession>A0A1E5BJ38</accession>
<sequence length="121" mass="13788">MKFDAINFKDKFSKFTEHWSPRVVAEMNDYQFKLVKVEGEFVWHDHPDTDEVFIVLEGILNIEFRDGIVTLNSGEMFVIPKGVEHKPVANSECKIMLVEPKGVVNTGDSGSELTAENDVWV</sequence>
<dbReference type="eggNOG" id="COG0662">
    <property type="taxonomic scope" value="Bacteria"/>
</dbReference>
<dbReference type="PROSITE" id="PS50042">
    <property type="entry name" value="CNMP_BINDING_3"/>
    <property type="match status" value="1"/>
</dbReference>
<reference evidence="2 3" key="1">
    <citation type="journal article" date="2012" name="Science">
        <title>Ecological populations of bacteria act as socially cohesive units of antibiotic production and resistance.</title>
        <authorList>
            <person name="Cordero O.X."/>
            <person name="Wildschutte H."/>
            <person name="Kirkup B."/>
            <person name="Proehl S."/>
            <person name="Ngo L."/>
            <person name="Hussain F."/>
            <person name="Le Roux F."/>
            <person name="Mincer T."/>
            <person name="Polz M.F."/>
        </authorList>
    </citation>
    <scope>NUCLEOTIDE SEQUENCE [LARGE SCALE GENOMIC DNA]</scope>
    <source>
        <strain evidence="2 3">ZF-129</strain>
    </source>
</reference>
<dbReference type="SUPFAM" id="SSF51182">
    <property type="entry name" value="RmlC-like cupins"/>
    <property type="match status" value="1"/>
</dbReference>
<dbReference type="Pfam" id="PF07883">
    <property type="entry name" value="Cupin_2"/>
    <property type="match status" value="1"/>
</dbReference>
<evidence type="ECO:0000313" key="3">
    <source>
        <dbReference type="Proteomes" id="UP000094741"/>
    </source>
</evidence>
<feature type="domain" description="Cyclic nucleotide-binding" evidence="1">
    <location>
        <begin position="11"/>
        <end position="77"/>
    </location>
</feature>
<dbReference type="RefSeq" id="WP_017040012.1">
    <property type="nucleotide sequence ID" value="NZ_AJYQ02000034.1"/>
</dbReference>
<organism evidence="2 3">
    <name type="scientific">Vibrio genomosp. F10 str. ZF-129</name>
    <dbReference type="NCBI Taxonomy" id="1187848"/>
    <lineage>
        <taxon>Bacteria</taxon>
        <taxon>Pseudomonadati</taxon>
        <taxon>Pseudomonadota</taxon>
        <taxon>Gammaproteobacteria</taxon>
        <taxon>Vibrionales</taxon>
        <taxon>Vibrionaceae</taxon>
        <taxon>Vibrio</taxon>
    </lineage>
</organism>
<dbReference type="STRING" id="1187848.A1QO_18125"/>
<evidence type="ECO:0000259" key="1">
    <source>
        <dbReference type="PROSITE" id="PS50042"/>
    </source>
</evidence>
<dbReference type="AlphaFoldDB" id="A0A1E5BJ38"/>
<evidence type="ECO:0000313" key="2">
    <source>
        <dbReference type="EMBL" id="OEE36892.1"/>
    </source>
</evidence>
<dbReference type="EMBL" id="AJYQ02000034">
    <property type="protein sequence ID" value="OEE36892.1"/>
    <property type="molecule type" value="Genomic_DNA"/>
</dbReference>
<dbReference type="PANTHER" id="PTHR36114:SF1">
    <property type="entry name" value="16.7 KDA PROTEIN IN WHIE LOCUS"/>
    <property type="match status" value="1"/>
</dbReference>
<dbReference type="InterPro" id="IPR052044">
    <property type="entry name" value="PKS_Associated_Protein"/>
</dbReference>
<comment type="caution">
    <text evidence="2">The sequence shown here is derived from an EMBL/GenBank/DDBJ whole genome shotgun (WGS) entry which is preliminary data.</text>
</comment>
<dbReference type="InterPro" id="IPR014710">
    <property type="entry name" value="RmlC-like_jellyroll"/>
</dbReference>
<protein>
    <submittedName>
        <fullName evidence="2">Cupin</fullName>
    </submittedName>
</protein>
<dbReference type="OrthoDB" id="9794183at2"/>